<proteinExistence type="predicted"/>
<dbReference type="RefSeq" id="WP_314516741.1">
    <property type="nucleotide sequence ID" value="NZ_JASJOU010000014.1"/>
</dbReference>
<gene>
    <name evidence="2" type="ORF">QNI22_30330</name>
</gene>
<evidence type="ECO:0008006" key="4">
    <source>
        <dbReference type="Google" id="ProtNLM"/>
    </source>
</evidence>
<protein>
    <recommendedName>
        <fullName evidence="4">Structural protein P5</fullName>
    </recommendedName>
</protein>
<sequence length="171" mass="19483">MEKQKTNWLIILGFAFSMIWLFRRQIFAKYKSYLGQNSLPRGLRNNNPGNLKYVASNDWTGKIPLAQNTDKTFEQFKEFRYGVAALLKLLRKYIQTGRATTIRGIITLYAPTTENNTSNYIQTVAARLGTSPDSPLQANENTLKALAKVIARVEIGRELSDTELKHGYHLI</sequence>
<keyword evidence="1" id="KW-0812">Transmembrane</keyword>
<keyword evidence="1" id="KW-0472">Membrane</keyword>
<keyword evidence="1" id="KW-1133">Transmembrane helix</keyword>
<feature type="transmembrane region" description="Helical" evidence="1">
    <location>
        <begin position="6"/>
        <end position="22"/>
    </location>
</feature>
<evidence type="ECO:0000256" key="1">
    <source>
        <dbReference type="SAM" id="Phobius"/>
    </source>
</evidence>
<dbReference type="Proteomes" id="UP001232063">
    <property type="component" value="Unassembled WGS sequence"/>
</dbReference>
<dbReference type="EMBL" id="JASJOU010000014">
    <property type="protein sequence ID" value="MDJ1504999.1"/>
    <property type="molecule type" value="Genomic_DNA"/>
</dbReference>
<keyword evidence="3" id="KW-1185">Reference proteome</keyword>
<evidence type="ECO:0000313" key="2">
    <source>
        <dbReference type="EMBL" id="MDJ1504999.1"/>
    </source>
</evidence>
<dbReference type="AlphaFoldDB" id="A0AAE3RBD3"/>
<organism evidence="2 3">
    <name type="scientific">Xanthocytophaga agilis</name>
    <dbReference type="NCBI Taxonomy" id="3048010"/>
    <lineage>
        <taxon>Bacteria</taxon>
        <taxon>Pseudomonadati</taxon>
        <taxon>Bacteroidota</taxon>
        <taxon>Cytophagia</taxon>
        <taxon>Cytophagales</taxon>
        <taxon>Rhodocytophagaceae</taxon>
        <taxon>Xanthocytophaga</taxon>
    </lineage>
</organism>
<comment type="caution">
    <text evidence="2">The sequence shown here is derived from an EMBL/GenBank/DDBJ whole genome shotgun (WGS) entry which is preliminary data.</text>
</comment>
<reference evidence="2" key="1">
    <citation type="submission" date="2023-05" db="EMBL/GenBank/DDBJ databases">
        <authorList>
            <person name="Zhang X."/>
        </authorList>
    </citation>
    <scope>NUCLEOTIDE SEQUENCE</scope>
    <source>
        <strain evidence="2">BD1B2-1</strain>
    </source>
</reference>
<evidence type="ECO:0000313" key="3">
    <source>
        <dbReference type="Proteomes" id="UP001232063"/>
    </source>
</evidence>
<accession>A0AAE3RBD3</accession>
<name>A0AAE3RBD3_9BACT</name>